<proteinExistence type="predicted"/>
<dbReference type="AlphaFoldDB" id="W4Q8E6"/>
<comment type="caution">
    <text evidence="2">The sequence shown here is derived from an EMBL/GenBank/DDBJ whole genome shotgun (WGS) entry which is preliminary data.</text>
</comment>
<dbReference type="InterPro" id="IPR025296">
    <property type="entry name" value="DUF4158"/>
</dbReference>
<dbReference type="Proteomes" id="UP000018890">
    <property type="component" value="Unassembled WGS sequence"/>
</dbReference>
<reference evidence="2" key="1">
    <citation type="journal article" date="2014" name="Genome Announc.">
        <title>Draft Genome Sequences of Three Alkaliphilic Bacillus Strains, Bacillus wakoensis JCM 9140T, Bacillus akibai JCM 9157T, and Bacillus hemicellulosilyticus JCM 9152T.</title>
        <authorList>
            <person name="Yuki M."/>
            <person name="Oshima K."/>
            <person name="Suda W."/>
            <person name="Oshida Y."/>
            <person name="Kitamura K."/>
            <person name="Iida T."/>
            <person name="Hattori M."/>
            <person name="Ohkuma M."/>
        </authorList>
    </citation>
    <scope>NUCLEOTIDE SEQUENCE [LARGE SCALE GENOMIC DNA]</scope>
    <source>
        <strain evidence="2">JCM 9140</strain>
    </source>
</reference>
<organism evidence="2 3">
    <name type="scientific">Halalkalibacter wakoensis JCM 9140</name>
    <dbReference type="NCBI Taxonomy" id="1236970"/>
    <lineage>
        <taxon>Bacteria</taxon>
        <taxon>Bacillati</taxon>
        <taxon>Bacillota</taxon>
        <taxon>Bacilli</taxon>
        <taxon>Bacillales</taxon>
        <taxon>Bacillaceae</taxon>
        <taxon>Halalkalibacter</taxon>
    </lineage>
</organism>
<accession>W4Q8E6</accession>
<dbReference type="Pfam" id="PF13700">
    <property type="entry name" value="DUF4158"/>
    <property type="match status" value="1"/>
</dbReference>
<dbReference type="STRING" id="1236970.JCM9140_3817"/>
<evidence type="ECO:0000259" key="1">
    <source>
        <dbReference type="Pfam" id="PF13700"/>
    </source>
</evidence>
<evidence type="ECO:0000313" key="2">
    <source>
        <dbReference type="EMBL" id="GAE27664.1"/>
    </source>
</evidence>
<protein>
    <submittedName>
        <fullName evidence="2">Transposase</fullName>
    </submittedName>
</protein>
<keyword evidence="3" id="KW-1185">Reference proteome</keyword>
<name>W4Q8E6_9BACI</name>
<sequence>MYLRARELLTPDQRKDFLLIPSTLSNWELAYYYTLTQDDIEVIRRRRRDHNRLGFAIQICLFRYPGWSLSDIKNVPDKVINYVANQLQVDASEFKLYSEREQTKHEHMEEIRKYYGFSNFSAQSYRIISQALLPHAIENSNALFLIGMTLEEMRKRKIILPAMTTIERLVWETRRRQRRKYIIHSINRYLHGKNNNWRN</sequence>
<gene>
    <name evidence="2" type="ORF">JCM9140_3817</name>
</gene>
<feature type="domain" description="DUF4158" evidence="1">
    <location>
        <begin position="8"/>
        <end position="172"/>
    </location>
</feature>
<dbReference type="EMBL" id="BAUT01000059">
    <property type="protein sequence ID" value="GAE27664.1"/>
    <property type="molecule type" value="Genomic_DNA"/>
</dbReference>
<evidence type="ECO:0000313" key="3">
    <source>
        <dbReference type="Proteomes" id="UP000018890"/>
    </source>
</evidence>